<protein>
    <submittedName>
        <fullName evidence="1">Uncharacterized protein</fullName>
    </submittedName>
</protein>
<dbReference type="RefSeq" id="WP_216940693.1">
    <property type="nucleotide sequence ID" value="NZ_CP077062.1"/>
</dbReference>
<sequence length="224" mass="23861">MEWLIGALLAAGAGTGGLLGLRQHLVRRRGRRADDEELLAAQAMADEDTTLLGEQLQRVEAPVGAMDPATRLAYQSALDAYESAKRAVPRLRSADAVSTVVDTLSTGRYALACVEARLAGRPVPELRVPCFFNPQHGPSVRDVVWTSAVRGTRTVPACAQDAARVARGESPPVRQIRVGSTLAPYWEAGVAYLPYGENYFNAAVLESGHHQHGTDSGGIGYGGL</sequence>
<reference evidence="1" key="1">
    <citation type="submission" date="2021-06" db="EMBL/GenBank/DDBJ databases">
        <title>Complete genome sequence of Nocardioides sp. G188.</title>
        <authorList>
            <person name="Im W.-T."/>
        </authorList>
    </citation>
    <scope>NUCLEOTIDE SEQUENCE</scope>
    <source>
        <strain evidence="1">G188</strain>
    </source>
</reference>
<gene>
    <name evidence="1" type="ORF">KRR39_03060</name>
</gene>
<organism evidence="1 2">
    <name type="scientific">Nocardioides panacis</name>
    <dbReference type="NCBI Taxonomy" id="2849501"/>
    <lineage>
        <taxon>Bacteria</taxon>
        <taxon>Bacillati</taxon>
        <taxon>Actinomycetota</taxon>
        <taxon>Actinomycetes</taxon>
        <taxon>Propionibacteriales</taxon>
        <taxon>Nocardioidaceae</taxon>
        <taxon>Nocardioides</taxon>
    </lineage>
</organism>
<dbReference type="EMBL" id="CP077062">
    <property type="protein sequence ID" value="QWZ08847.1"/>
    <property type="molecule type" value="Genomic_DNA"/>
</dbReference>
<dbReference type="KEGG" id="nps:KRR39_03060"/>
<evidence type="ECO:0000313" key="1">
    <source>
        <dbReference type="EMBL" id="QWZ08847.1"/>
    </source>
</evidence>
<evidence type="ECO:0000313" key="2">
    <source>
        <dbReference type="Proteomes" id="UP000683575"/>
    </source>
</evidence>
<keyword evidence="2" id="KW-1185">Reference proteome</keyword>
<proteinExistence type="predicted"/>
<dbReference type="AlphaFoldDB" id="A0A975SZV7"/>
<accession>A0A975SZV7</accession>
<name>A0A975SZV7_9ACTN</name>
<dbReference type="Proteomes" id="UP000683575">
    <property type="component" value="Chromosome"/>
</dbReference>